<dbReference type="Proteomes" id="UP000735302">
    <property type="component" value="Unassembled WGS sequence"/>
</dbReference>
<dbReference type="AlphaFoldDB" id="A0AAV4BV60"/>
<keyword evidence="1" id="KW-1133">Transmembrane helix</keyword>
<keyword evidence="1" id="KW-0472">Membrane</keyword>
<protein>
    <submittedName>
        <fullName evidence="2">PiggyBac transposable element-derived protein 4</fullName>
    </submittedName>
</protein>
<sequence>MDQMAKQFSTKRKSRRWPLVYLCNMLDLSCLAANIIFKENKPNDLLSHQNARSDFNLYSRCCWRSRRRSLAKEEPNSNTLHYVGH</sequence>
<feature type="transmembrane region" description="Helical" evidence="1">
    <location>
        <begin position="20"/>
        <end position="37"/>
    </location>
</feature>
<evidence type="ECO:0000256" key="1">
    <source>
        <dbReference type="SAM" id="Phobius"/>
    </source>
</evidence>
<comment type="caution">
    <text evidence="2">The sequence shown here is derived from an EMBL/GenBank/DDBJ whole genome shotgun (WGS) entry which is preliminary data.</text>
</comment>
<accession>A0AAV4BV60</accession>
<evidence type="ECO:0000313" key="3">
    <source>
        <dbReference type="Proteomes" id="UP000735302"/>
    </source>
</evidence>
<proteinExistence type="predicted"/>
<keyword evidence="3" id="KW-1185">Reference proteome</keyword>
<keyword evidence="1" id="KW-0812">Transmembrane</keyword>
<name>A0AAV4BV60_9GAST</name>
<reference evidence="2 3" key="1">
    <citation type="journal article" date="2021" name="Elife">
        <title>Chloroplast acquisition without the gene transfer in kleptoplastic sea slugs, Plakobranchus ocellatus.</title>
        <authorList>
            <person name="Maeda T."/>
            <person name="Takahashi S."/>
            <person name="Yoshida T."/>
            <person name="Shimamura S."/>
            <person name="Takaki Y."/>
            <person name="Nagai Y."/>
            <person name="Toyoda A."/>
            <person name="Suzuki Y."/>
            <person name="Arimoto A."/>
            <person name="Ishii H."/>
            <person name="Satoh N."/>
            <person name="Nishiyama T."/>
            <person name="Hasebe M."/>
            <person name="Maruyama T."/>
            <person name="Minagawa J."/>
            <person name="Obokata J."/>
            <person name="Shigenobu S."/>
        </authorList>
    </citation>
    <scope>NUCLEOTIDE SEQUENCE [LARGE SCALE GENOMIC DNA]</scope>
</reference>
<dbReference type="EMBL" id="BLXT01005611">
    <property type="protein sequence ID" value="GFO24325.1"/>
    <property type="molecule type" value="Genomic_DNA"/>
</dbReference>
<gene>
    <name evidence="2" type="ORF">PoB_005083000</name>
</gene>
<organism evidence="2 3">
    <name type="scientific">Plakobranchus ocellatus</name>
    <dbReference type="NCBI Taxonomy" id="259542"/>
    <lineage>
        <taxon>Eukaryota</taxon>
        <taxon>Metazoa</taxon>
        <taxon>Spiralia</taxon>
        <taxon>Lophotrochozoa</taxon>
        <taxon>Mollusca</taxon>
        <taxon>Gastropoda</taxon>
        <taxon>Heterobranchia</taxon>
        <taxon>Euthyneura</taxon>
        <taxon>Panpulmonata</taxon>
        <taxon>Sacoglossa</taxon>
        <taxon>Placobranchoidea</taxon>
        <taxon>Plakobranchidae</taxon>
        <taxon>Plakobranchus</taxon>
    </lineage>
</organism>
<evidence type="ECO:0000313" key="2">
    <source>
        <dbReference type="EMBL" id="GFO24325.1"/>
    </source>
</evidence>